<dbReference type="PANTHER" id="PTHR13256">
    <property type="entry name" value="N-ACETYLTRANSFERASE 9"/>
    <property type="match status" value="1"/>
</dbReference>
<dbReference type="Gene3D" id="3.40.630.30">
    <property type="match status" value="1"/>
</dbReference>
<gene>
    <name evidence="4" type="ORF">BDW47DRAFT_125265</name>
</gene>
<evidence type="ECO:0000313" key="4">
    <source>
        <dbReference type="EMBL" id="PLB38742.1"/>
    </source>
</evidence>
<feature type="region of interest" description="Disordered" evidence="3">
    <location>
        <begin position="72"/>
        <end position="104"/>
    </location>
</feature>
<sequence>MLFNAQTAISTSAVLLVPYYSWHVPRYHEWMQDEEIQEATASEPLTLEGEYAMQRSWRNDADKLTFIVCLPQQQQQQQPSSEGERHQQLEGEKHHHHQLNVEDDTLPRMLGDINLFLRVEEDSDAEEEDLKAEKARDRLDPGPRIAGEVELMIAEKKNQGRGFGRATLLSFLRYVAAHESEIAHEFIGSEDPSVRGFLERGGRPRLSRLSVKIGCENRRSLALFESALFQKVSEKPSYFGEFELRRERVVVAEVEAELRQAGVLGYVELKYLRE</sequence>
<proteinExistence type="predicted"/>
<protein>
    <submittedName>
        <fullName evidence="4">GNAT domain-domain-containing protein</fullName>
    </submittedName>
</protein>
<dbReference type="EMBL" id="KZ559134">
    <property type="protein sequence ID" value="PLB38742.1"/>
    <property type="molecule type" value="Genomic_DNA"/>
</dbReference>
<reference evidence="4 5" key="1">
    <citation type="submission" date="2017-12" db="EMBL/GenBank/DDBJ databases">
        <authorList>
            <consortium name="DOE Joint Genome Institute"/>
            <person name="Haridas S."/>
            <person name="Kjaerbolling I."/>
            <person name="Vesth T.C."/>
            <person name="Frisvad J.C."/>
            <person name="Nybo J.L."/>
            <person name="Theobald S."/>
            <person name="Kuo A."/>
            <person name="Bowyer P."/>
            <person name="Matsuda Y."/>
            <person name="Mondo S."/>
            <person name="Lyhne E.K."/>
            <person name="Kogle M.E."/>
            <person name="Clum A."/>
            <person name="Lipzen A."/>
            <person name="Salamov A."/>
            <person name="Ngan C.Y."/>
            <person name="Daum C."/>
            <person name="Chiniquy J."/>
            <person name="Barry K."/>
            <person name="LaButti K."/>
            <person name="Simmons B.A."/>
            <person name="Magnuson J.K."/>
            <person name="Mortensen U.H."/>
            <person name="Larsen T.O."/>
            <person name="Grigoriev I.V."/>
            <person name="Baker S.E."/>
            <person name="Andersen M.R."/>
            <person name="Nordberg H.P."/>
            <person name="Cantor M.N."/>
            <person name="Hua S.X."/>
        </authorList>
    </citation>
    <scope>NUCLEOTIDE SEQUENCE [LARGE SCALE GENOMIC DNA]</scope>
    <source>
        <strain evidence="4 5">CBS 102.13</strain>
    </source>
</reference>
<keyword evidence="1" id="KW-0808">Transferase</keyword>
<dbReference type="STRING" id="41067.A0A2I2FDP3"/>
<evidence type="ECO:0000256" key="1">
    <source>
        <dbReference type="ARBA" id="ARBA00022679"/>
    </source>
</evidence>
<dbReference type="InterPro" id="IPR039135">
    <property type="entry name" value="NAT9-like"/>
</dbReference>
<dbReference type="PANTHER" id="PTHR13256:SF16">
    <property type="entry name" value="ALPHA_BETA-TUBULIN-N-ACETYLTRANSFERASE 9"/>
    <property type="match status" value="1"/>
</dbReference>
<feature type="compositionally biased region" description="Basic and acidic residues" evidence="3">
    <location>
        <begin position="82"/>
        <end position="93"/>
    </location>
</feature>
<evidence type="ECO:0000256" key="2">
    <source>
        <dbReference type="ARBA" id="ARBA00023315"/>
    </source>
</evidence>
<dbReference type="OrthoDB" id="5043642at2759"/>
<keyword evidence="5" id="KW-1185">Reference proteome</keyword>
<evidence type="ECO:0000313" key="5">
    <source>
        <dbReference type="Proteomes" id="UP000234585"/>
    </source>
</evidence>
<dbReference type="AlphaFoldDB" id="A0A2I2FDP3"/>
<dbReference type="Proteomes" id="UP000234585">
    <property type="component" value="Unassembled WGS sequence"/>
</dbReference>
<dbReference type="RefSeq" id="XP_024672754.1">
    <property type="nucleotide sequence ID" value="XM_024816356.1"/>
</dbReference>
<keyword evidence="2" id="KW-0012">Acyltransferase</keyword>
<name>A0A2I2FDP3_ASPCN</name>
<dbReference type="GeneID" id="36523516"/>
<evidence type="ECO:0000256" key="3">
    <source>
        <dbReference type="SAM" id="MobiDB-lite"/>
    </source>
</evidence>
<organism evidence="4 5">
    <name type="scientific">Aspergillus candidus</name>
    <dbReference type="NCBI Taxonomy" id="41067"/>
    <lineage>
        <taxon>Eukaryota</taxon>
        <taxon>Fungi</taxon>
        <taxon>Dikarya</taxon>
        <taxon>Ascomycota</taxon>
        <taxon>Pezizomycotina</taxon>
        <taxon>Eurotiomycetes</taxon>
        <taxon>Eurotiomycetidae</taxon>
        <taxon>Eurotiales</taxon>
        <taxon>Aspergillaceae</taxon>
        <taxon>Aspergillus</taxon>
        <taxon>Aspergillus subgen. Circumdati</taxon>
    </lineage>
</organism>
<accession>A0A2I2FDP3</accession>
<dbReference type="GO" id="GO:0008080">
    <property type="term" value="F:N-acetyltransferase activity"/>
    <property type="evidence" value="ECO:0007669"/>
    <property type="project" value="InterPro"/>
</dbReference>